<dbReference type="GO" id="GO:0005125">
    <property type="term" value="F:cytokine activity"/>
    <property type="evidence" value="ECO:0007669"/>
    <property type="project" value="UniProtKB-KW"/>
</dbReference>
<dbReference type="EC" id="5.3.2.1" evidence="9"/>
<keyword evidence="5" id="KW-0413">Isomerase</keyword>
<comment type="catalytic activity">
    <reaction evidence="6">
        <text>3-phenylpyruvate = enol-phenylpyruvate</text>
        <dbReference type="Rhea" id="RHEA:17097"/>
        <dbReference type="ChEBI" id="CHEBI:16815"/>
        <dbReference type="ChEBI" id="CHEBI:18005"/>
        <dbReference type="EC" id="5.3.2.1"/>
    </reaction>
</comment>
<reference evidence="13" key="1">
    <citation type="submission" date="2015-07" db="EMBL/GenBank/DDBJ databases">
        <title>Adaptation to a free-living lifestyle via gene acquisitions in the diplomonad Trepomonas sp. PC1.</title>
        <authorList>
            <person name="Xu F."/>
            <person name="Jerlstrom-Hultqvist J."/>
            <person name="Kolisko M."/>
            <person name="Simpson A.G.B."/>
            <person name="Roger A.J."/>
            <person name="Svard S.G."/>
            <person name="Andersson J.O."/>
        </authorList>
    </citation>
    <scope>NUCLEOTIDE SEQUENCE</scope>
    <source>
        <strain evidence="13">PC1</strain>
    </source>
</reference>
<keyword evidence="4" id="KW-0964">Secreted</keyword>
<evidence type="ECO:0000256" key="7">
    <source>
        <dbReference type="ARBA" id="ARBA00036823"/>
    </source>
</evidence>
<dbReference type="PANTHER" id="PTHR11954">
    <property type="entry name" value="D-DOPACHROME DECARBOXYLASE"/>
    <property type="match status" value="1"/>
</dbReference>
<organism evidence="13">
    <name type="scientific">Trepomonas sp. PC1</name>
    <dbReference type="NCBI Taxonomy" id="1076344"/>
    <lineage>
        <taxon>Eukaryota</taxon>
        <taxon>Metamonada</taxon>
        <taxon>Diplomonadida</taxon>
        <taxon>Hexamitidae</taxon>
        <taxon>Hexamitinae</taxon>
        <taxon>Trepomonas</taxon>
    </lineage>
</organism>
<dbReference type="GO" id="GO:0004167">
    <property type="term" value="F:dopachrome isomerase activity"/>
    <property type="evidence" value="ECO:0007669"/>
    <property type="project" value="UniProtKB-EC"/>
</dbReference>
<evidence type="ECO:0000256" key="3">
    <source>
        <dbReference type="ARBA" id="ARBA00022514"/>
    </source>
</evidence>
<dbReference type="Pfam" id="PF01187">
    <property type="entry name" value="MIF"/>
    <property type="match status" value="1"/>
</dbReference>
<dbReference type="EMBL" id="GDID01003036">
    <property type="protein sequence ID" value="JAP93570.1"/>
    <property type="molecule type" value="Transcribed_RNA"/>
</dbReference>
<sequence length="114" mass="12434">MPCIIISSNIKLENEQSQLFIQEASQVLADTMGKPEQYCMVGYQHSNMVFGGSDKPCAFIQLSSIGNINPSNNSKVAKALSAVVSKHLQVDGNRVYINFTDVKATNWGFNGGTF</sequence>
<evidence type="ECO:0000256" key="5">
    <source>
        <dbReference type="ARBA" id="ARBA00023235"/>
    </source>
</evidence>
<evidence type="ECO:0000256" key="4">
    <source>
        <dbReference type="ARBA" id="ARBA00022525"/>
    </source>
</evidence>
<dbReference type="GO" id="GO:0050178">
    <property type="term" value="F:phenylpyruvate tautomerase activity"/>
    <property type="evidence" value="ECO:0007669"/>
    <property type="project" value="UniProtKB-EC"/>
</dbReference>
<comment type="similarity">
    <text evidence="2">Belongs to the MIF family.</text>
</comment>
<gene>
    <name evidence="13" type="ORF">TPC1_14106</name>
</gene>
<keyword evidence="3" id="KW-0202">Cytokine</keyword>
<dbReference type="Gene3D" id="3.30.429.10">
    <property type="entry name" value="Macrophage Migration Inhibitory Factor"/>
    <property type="match status" value="1"/>
</dbReference>
<dbReference type="InterPro" id="IPR014347">
    <property type="entry name" value="Tautomerase/MIF_sf"/>
</dbReference>
<comment type="subcellular location">
    <subcellularLocation>
        <location evidence="1">Secreted</location>
    </subcellularLocation>
</comment>
<dbReference type="AlphaFoldDB" id="A0A146K9T3"/>
<dbReference type="InterPro" id="IPR001398">
    <property type="entry name" value="Macrophage_inhib_fac"/>
</dbReference>
<evidence type="ECO:0000256" key="11">
    <source>
        <dbReference type="ARBA" id="ARBA00041912"/>
    </source>
</evidence>
<dbReference type="GO" id="GO:0005615">
    <property type="term" value="C:extracellular space"/>
    <property type="evidence" value="ECO:0007669"/>
    <property type="project" value="UniProtKB-KW"/>
</dbReference>
<evidence type="ECO:0000256" key="2">
    <source>
        <dbReference type="ARBA" id="ARBA00005851"/>
    </source>
</evidence>
<name>A0A146K9T3_9EUKA</name>
<evidence type="ECO:0000256" key="10">
    <source>
        <dbReference type="ARBA" id="ARBA00041631"/>
    </source>
</evidence>
<dbReference type="EC" id="5.3.3.12" evidence="8"/>
<proteinExistence type="inferred from homology"/>
<dbReference type="PANTHER" id="PTHR11954:SF6">
    <property type="entry name" value="MACROPHAGE MIGRATION INHIBITORY FACTOR"/>
    <property type="match status" value="1"/>
</dbReference>
<evidence type="ECO:0000256" key="12">
    <source>
        <dbReference type="ARBA" id="ARBA00042730"/>
    </source>
</evidence>
<comment type="catalytic activity">
    <reaction evidence="7">
        <text>L-dopachrome = 5,6-dihydroxyindole-2-carboxylate</text>
        <dbReference type="Rhea" id="RHEA:13041"/>
        <dbReference type="ChEBI" id="CHEBI:16875"/>
        <dbReference type="ChEBI" id="CHEBI:57509"/>
        <dbReference type="EC" id="5.3.3.12"/>
    </reaction>
</comment>
<evidence type="ECO:0000256" key="8">
    <source>
        <dbReference type="ARBA" id="ARBA00038932"/>
    </source>
</evidence>
<accession>A0A146K9T3</accession>
<evidence type="ECO:0000256" key="6">
    <source>
        <dbReference type="ARBA" id="ARBA00036735"/>
    </source>
</evidence>
<protein>
    <recommendedName>
        <fullName evidence="12">L-dopachrome isomerase</fullName>
        <ecNumber evidence="9">5.3.2.1</ecNumber>
        <ecNumber evidence="8">5.3.3.12</ecNumber>
    </recommendedName>
    <alternativeName>
        <fullName evidence="10">L-dopachrome tautomerase</fullName>
    </alternativeName>
    <alternativeName>
        <fullName evidence="11">Phenylpyruvate tautomerase</fullName>
    </alternativeName>
</protein>
<evidence type="ECO:0000313" key="13">
    <source>
        <dbReference type="EMBL" id="JAP93570.1"/>
    </source>
</evidence>
<evidence type="ECO:0000256" key="9">
    <source>
        <dbReference type="ARBA" id="ARBA00039086"/>
    </source>
</evidence>
<evidence type="ECO:0000256" key="1">
    <source>
        <dbReference type="ARBA" id="ARBA00004613"/>
    </source>
</evidence>
<dbReference type="SUPFAM" id="SSF55331">
    <property type="entry name" value="Tautomerase/MIF"/>
    <property type="match status" value="1"/>
</dbReference>